<evidence type="ECO:0000256" key="8">
    <source>
        <dbReference type="ARBA" id="ARBA00023274"/>
    </source>
</evidence>
<dbReference type="GeneID" id="26837543"/>
<dbReference type="GO" id="GO:1990726">
    <property type="term" value="C:Lsm1-7-Pat1 complex"/>
    <property type="evidence" value="ECO:0007669"/>
    <property type="project" value="TreeGrafter"/>
</dbReference>
<evidence type="ECO:0000256" key="7">
    <source>
        <dbReference type="ARBA" id="ARBA00023242"/>
    </source>
</evidence>
<evidence type="ECO:0000259" key="10">
    <source>
        <dbReference type="PROSITE" id="PS52002"/>
    </source>
</evidence>
<reference evidence="11 12" key="1">
    <citation type="submission" date="2015-11" db="EMBL/GenBank/DDBJ databases">
        <title>The genome of Debaryomyces fabryi.</title>
        <authorList>
            <person name="Tafer H."/>
            <person name="Lopandic K."/>
        </authorList>
    </citation>
    <scope>NUCLEOTIDE SEQUENCE [LARGE SCALE GENOMIC DNA]</scope>
    <source>
        <strain evidence="11 12">CBS 789</strain>
    </source>
</reference>
<comment type="subunit">
    <text evidence="9">LSm subunits form a heteromer with a doughnut shape.</text>
</comment>
<sequence>MSETNNATSQAAAEESPLNTILPLEIIDKSIGHKIQVLMTNDKEFHGTLIGFDDYVNMVLENVEEFDGEGQKGKVIKKMLLNGSQVAMLIPSL</sequence>
<dbReference type="PANTHER" id="PTHR20971:SF0">
    <property type="entry name" value="U6 SNRNA-ASSOCIATED SM-LIKE PROTEIN LSM5"/>
    <property type="match status" value="1"/>
</dbReference>
<evidence type="ECO:0000256" key="5">
    <source>
        <dbReference type="ARBA" id="ARBA00022884"/>
    </source>
</evidence>
<dbReference type="GO" id="GO:0046540">
    <property type="term" value="C:U4/U6 x U5 tri-snRNP complex"/>
    <property type="evidence" value="ECO:0007669"/>
    <property type="project" value="TreeGrafter"/>
</dbReference>
<dbReference type="Pfam" id="PF01423">
    <property type="entry name" value="LSM"/>
    <property type="match status" value="1"/>
</dbReference>
<comment type="function">
    <text evidence="9">Plays a role in U6 snRNP assembly and function. Binds to the 3' end of U6 snRNA.</text>
</comment>
<dbReference type="Proteomes" id="UP000054251">
    <property type="component" value="Unassembled WGS sequence"/>
</dbReference>
<dbReference type="InterPro" id="IPR033871">
    <property type="entry name" value="LSm5"/>
</dbReference>
<feature type="domain" description="Sm" evidence="10">
    <location>
        <begin position="22"/>
        <end position="93"/>
    </location>
</feature>
<name>A0A0V1Q5T8_9ASCO</name>
<keyword evidence="8 9" id="KW-0687">Ribonucleoprotein</keyword>
<evidence type="ECO:0000256" key="2">
    <source>
        <dbReference type="ARBA" id="ARBA00006850"/>
    </source>
</evidence>
<organism evidence="11 12">
    <name type="scientific">Debaryomyces fabryi</name>
    <dbReference type="NCBI Taxonomy" id="58627"/>
    <lineage>
        <taxon>Eukaryota</taxon>
        <taxon>Fungi</taxon>
        <taxon>Dikarya</taxon>
        <taxon>Ascomycota</taxon>
        <taxon>Saccharomycotina</taxon>
        <taxon>Pichiomycetes</taxon>
        <taxon>Debaryomycetaceae</taxon>
        <taxon>Debaryomyces</taxon>
    </lineage>
</organism>
<keyword evidence="6 9" id="KW-0508">mRNA splicing</keyword>
<comment type="subcellular location">
    <subcellularLocation>
        <location evidence="1 9">Nucleus</location>
    </subcellularLocation>
</comment>
<keyword evidence="12" id="KW-1185">Reference proteome</keyword>
<evidence type="ECO:0000256" key="3">
    <source>
        <dbReference type="ARBA" id="ARBA00022664"/>
    </source>
</evidence>
<keyword evidence="4 9" id="KW-0747">Spliceosome</keyword>
<keyword evidence="7 9" id="KW-0539">Nucleus</keyword>
<evidence type="ECO:0000256" key="6">
    <source>
        <dbReference type="ARBA" id="ARBA00023187"/>
    </source>
</evidence>
<evidence type="ECO:0000256" key="9">
    <source>
        <dbReference type="RuleBase" id="RU365055"/>
    </source>
</evidence>
<dbReference type="PROSITE" id="PS52002">
    <property type="entry name" value="SM"/>
    <property type="match status" value="1"/>
</dbReference>
<dbReference type="Gene3D" id="2.30.30.100">
    <property type="match status" value="1"/>
</dbReference>
<evidence type="ECO:0000256" key="1">
    <source>
        <dbReference type="ARBA" id="ARBA00004123"/>
    </source>
</evidence>
<comment type="similarity">
    <text evidence="2 9">Belongs to the snRNP Sm proteins family.</text>
</comment>
<comment type="caution">
    <text evidence="11">The sequence shown here is derived from an EMBL/GenBank/DDBJ whole genome shotgun (WGS) entry which is preliminary data.</text>
</comment>
<dbReference type="AlphaFoldDB" id="A0A0V1Q5T8"/>
<keyword evidence="5 9" id="KW-0694">RNA-binding</keyword>
<dbReference type="GO" id="GO:0005681">
    <property type="term" value="C:spliceosomal complex"/>
    <property type="evidence" value="ECO:0007669"/>
    <property type="project" value="UniProtKB-KW"/>
</dbReference>
<accession>A0A0V1Q5T8</accession>
<dbReference type="OrthoDB" id="429711at2759"/>
<dbReference type="GO" id="GO:0005688">
    <property type="term" value="C:U6 snRNP"/>
    <property type="evidence" value="ECO:0007669"/>
    <property type="project" value="TreeGrafter"/>
</dbReference>
<dbReference type="InterPro" id="IPR010920">
    <property type="entry name" value="LSM_dom_sf"/>
</dbReference>
<keyword evidence="3 9" id="KW-0507">mRNA processing</keyword>
<evidence type="ECO:0000313" key="11">
    <source>
        <dbReference type="EMBL" id="KSA03722.1"/>
    </source>
</evidence>
<dbReference type="CDD" id="cd01732">
    <property type="entry name" value="LSm5"/>
    <property type="match status" value="1"/>
</dbReference>
<dbReference type="PANTHER" id="PTHR20971">
    <property type="entry name" value="U6 SNRNA-ASSOCIATED PROTEIN"/>
    <property type="match status" value="1"/>
</dbReference>
<dbReference type="SMART" id="SM00651">
    <property type="entry name" value="Sm"/>
    <property type="match status" value="1"/>
</dbReference>
<dbReference type="GO" id="GO:0003723">
    <property type="term" value="F:RNA binding"/>
    <property type="evidence" value="ECO:0007669"/>
    <property type="project" value="UniProtKB-KW"/>
</dbReference>
<dbReference type="InterPro" id="IPR047575">
    <property type="entry name" value="Sm"/>
</dbReference>
<proteinExistence type="inferred from homology"/>
<evidence type="ECO:0000256" key="4">
    <source>
        <dbReference type="ARBA" id="ARBA00022728"/>
    </source>
</evidence>
<dbReference type="InterPro" id="IPR001163">
    <property type="entry name" value="Sm_dom_euk/arc"/>
</dbReference>
<dbReference type="EMBL" id="LMYN01000006">
    <property type="protein sequence ID" value="KSA03722.1"/>
    <property type="molecule type" value="Genomic_DNA"/>
</dbReference>
<dbReference type="GO" id="GO:0000398">
    <property type="term" value="P:mRNA splicing, via spliceosome"/>
    <property type="evidence" value="ECO:0007669"/>
    <property type="project" value="TreeGrafter"/>
</dbReference>
<gene>
    <name evidence="9" type="primary">LSM5</name>
    <name evidence="11" type="ORF">AC631_00534</name>
</gene>
<protein>
    <recommendedName>
        <fullName evidence="9">LSM complex subunit LSM5</fullName>
    </recommendedName>
</protein>
<evidence type="ECO:0000313" key="12">
    <source>
        <dbReference type="Proteomes" id="UP000054251"/>
    </source>
</evidence>
<dbReference type="SUPFAM" id="SSF50182">
    <property type="entry name" value="Sm-like ribonucleoproteins"/>
    <property type="match status" value="1"/>
</dbReference>
<dbReference type="RefSeq" id="XP_015469824.1">
    <property type="nucleotide sequence ID" value="XM_015609364.1"/>
</dbReference>